<dbReference type="EMBL" id="BNJG01000002">
    <property type="protein sequence ID" value="GHO56742.1"/>
    <property type="molecule type" value="Genomic_DNA"/>
</dbReference>
<accession>A0ABQ3UWG9</accession>
<protein>
    <recommendedName>
        <fullName evidence="1">Aminoglycoside phosphotransferase domain-containing protein</fullName>
    </recommendedName>
</protein>
<feature type="domain" description="Aminoglycoside phosphotransferase" evidence="1">
    <location>
        <begin position="193"/>
        <end position="396"/>
    </location>
</feature>
<dbReference type="InterPro" id="IPR011009">
    <property type="entry name" value="Kinase-like_dom_sf"/>
</dbReference>
<evidence type="ECO:0000313" key="3">
    <source>
        <dbReference type="Proteomes" id="UP000654345"/>
    </source>
</evidence>
<reference evidence="2 3" key="1">
    <citation type="journal article" date="2021" name="Int. J. Syst. Evol. Microbiol.">
        <title>Reticulibacter mediterranei gen. nov., sp. nov., within the new family Reticulibacteraceae fam. nov., and Ktedonospora formicarum gen. nov., sp. nov., Ktedonobacter robiniae sp. nov., Dictyobacter formicarum sp. nov. and Dictyobacter arantiisoli sp. nov., belonging to the class Ktedonobacteria.</title>
        <authorList>
            <person name="Yabe S."/>
            <person name="Zheng Y."/>
            <person name="Wang C.M."/>
            <person name="Sakai Y."/>
            <person name="Abe K."/>
            <person name="Yokota A."/>
            <person name="Donadio S."/>
            <person name="Cavaletti L."/>
            <person name="Monciardini P."/>
        </authorList>
    </citation>
    <scope>NUCLEOTIDE SEQUENCE [LARGE SCALE GENOMIC DNA]</scope>
    <source>
        <strain evidence="2 3">SOSP1-30</strain>
    </source>
</reference>
<evidence type="ECO:0000259" key="1">
    <source>
        <dbReference type="Pfam" id="PF01636"/>
    </source>
</evidence>
<sequence>MPEAARYTFNMAGIIMHPVRMRVLLRAVQGGWMLPQVEWQADEYSSWKEVARFNREMQGLLAVGLSTVRCLGEDFERATMRFSRVYVMELHSSHDNLPADTCWMDVEALKEIMITPAEHLVWLEEWLVKRDEEERTPWYHPGWLSRAEDWIEQALAKLEVQPIVSIEQIGVAERGCLLRVQAAENNTFYFKALPAFFRHELTLLQHLARYRVGCMPALVTVDERERWLLMHDFGDRHLDQSLDLADWQEALRRYAILQIDHSTQVEQLEELGCPRLPLATLSEQLGHLLANEQSLLFDTPTALSLEQVRRLYDALPLIRSLCQKLASYALPETLEHGDLHAQNIVLSEGDYLYYDWTDSCIAHPFFSLYPFLLDIEARWPKARTCLRGAYLQPWERYATREQLVEAFELAQRLAPLYLAMLYATLIIPHMKARWEMQHGIPLNLKVLLDRLREDVTQR</sequence>
<dbReference type="Proteomes" id="UP000654345">
    <property type="component" value="Unassembled WGS sequence"/>
</dbReference>
<comment type="caution">
    <text evidence="2">The sequence shown here is derived from an EMBL/GenBank/DDBJ whole genome shotgun (WGS) entry which is preliminary data.</text>
</comment>
<name>A0ABQ3UWG9_9CHLR</name>
<gene>
    <name evidence="2" type="ORF">KSB_52170</name>
</gene>
<dbReference type="SUPFAM" id="SSF56112">
    <property type="entry name" value="Protein kinase-like (PK-like)"/>
    <property type="match status" value="1"/>
</dbReference>
<dbReference type="InterPro" id="IPR002575">
    <property type="entry name" value="Aminoglycoside_PTrfase"/>
</dbReference>
<evidence type="ECO:0000313" key="2">
    <source>
        <dbReference type="EMBL" id="GHO56742.1"/>
    </source>
</evidence>
<organism evidence="2 3">
    <name type="scientific">Ktedonobacter robiniae</name>
    <dbReference type="NCBI Taxonomy" id="2778365"/>
    <lineage>
        <taxon>Bacteria</taxon>
        <taxon>Bacillati</taxon>
        <taxon>Chloroflexota</taxon>
        <taxon>Ktedonobacteria</taxon>
        <taxon>Ktedonobacterales</taxon>
        <taxon>Ktedonobacteraceae</taxon>
        <taxon>Ktedonobacter</taxon>
    </lineage>
</organism>
<proteinExistence type="predicted"/>
<dbReference type="RefSeq" id="WP_201373203.1">
    <property type="nucleotide sequence ID" value="NZ_BNJG01000002.1"/>
</dbReference>
<keyword evidence="3" id="KW-1185">Reference proteome</keyword>
<dbReference type="Gene3D" id="3.90.1200.10">
    <property type="match status" value="1"/>
</dbReference>
<dbReference type="Pfam" id="PF01636">
    <property type="entry name" value="APH"/>
    <property type="match status" value="1"/>
</dbReference>